<dbReference type="AlphaFoldDB" id="A0ABD5MC04"/>
<reference evidence="3 4" key="1">
    <citation type="submission" date="2024-08" db="EMBL/GenBank/DDBJ databases">
        <title>Halobellus sp. MBLA0158 whole genome sequence.</title>
        <authorList>
            <person name="Hwang C.Y."/>
            <person name="Cho E.-S."/>
            <person name="Seo M.-J."/>
        </authorList>
    </citation>
    <scope>NUCLEOTIDE SEQUENCE [LARGE SCALE GENOMIC DNA]</scope>
    <source>
        <strain evidence="3 4">MBLA0158</strain>
    </source>
</reference>
<evidence type="ECO:0000256" key="1">
    <source>
        <dbReference type="SAM" id="Coils"/>
    </source>
</evidence>
<feature type="compositionally biased region" description="Low complexity" evidence="2">
    <location>
        <begin position="276"/>
        <end position="297"/>
    </location>
</feature>
<accession>A0ABD5MC04</accession>
<evidence type="ECO:0000313" key="4">
    <source>
        <dbReference type="Proteomes" id="UP001570511"/>
    </source>
</evidence>
<dbReference type="Proteomes" id="UP001570511">
    <property type="component" value="Unassembled WGS sequence"/>
</dbReference>
<organism evidence="3 4">
    <name type="scientific">Halobellus rubicundus</name>
    <dbReference type="NCBI Taxonomy" id="2996466"/>
    <lineage>
        <taxon>Archaea</taxon>
        <taxon>Methanobacteriati</taxon>
        <taxon>Methanobacteriota</taxon>
        <taxon>Stenosarchaea group</taxon>
        <taxon>Halobacteria</taxon>
        <taxon>Halobacteriales</taxon>
        <taxon>Haloferacaceae</taxon>
        <taxon>Halobellus</taxon>
    </lineage>
</organism>
<sequence length="304" mass="32581">MSSEQADGLPEDLDAWVADRAAATGESRPEIVRRLLAAHRLLDEHPELFEDGTTPDPAAVRDALNDGAIGPETDGAAAAEAFADSDADTVANALEDLVSRIAELEAELDEKITDVRERVIQVKRETDAKAPADHDHPDLERRLEGGFENYEEVLQYLTDLSDDHDAKLDTLASVIADVRERVTDLERRANERDAAASLRREANRHGVTTAKCGACGEAVHLGLLDSPYCPHCEATFEEIDPKRGFFGSNRLTVGQRPALEAGTDAEDDSLGGFQFGGRMSDSGVGVGSDVGSEGSTSQDGGEGR</sequence>
<keyword evidence="1" id="KW-0175">Coiled coil</keyword>
<feature type="coiled-coil region" evidence="1">
    <location>
        <begin position="87"/>
        <end position="125"/>
    </location>
</feature>
<evidence type="ECO:0000256" key="2">
    <source>
        <dbReference type="SAM" id="MobiDB-lite"/>
    </source>
</evidence>
<dbReference type="Gene3D" id="1.10.287.1490">
    <property type="match status" value="1"/>
</dbReference>
<dbReference type="EMBL" id="JBGNYA010000001">
    <property type="protein sequence ID" value="MFA1611440.1"/>
    <property type="molecule type" value="Genomic_DNA"/>
</dbReference>
<comment type="caution">
    <text evidence="3">The sequence shown here is derived from an EMBL/GenBank/DDBJ whole genome shotgun (WGS) entry which is preliminary data.</text>
</comment>
<gene>
    <name evidence="3" type="ORF">OS889_10555</name>
</gene>
<keyword evidence="4" id="KW-1185">Reference proteome</keyword>
<proteinExistence type="predicted"/>
<protein>
    <submittedName>
        <fullName evidence="3">CopG family transcriptional regulator</fullName>
    </submittedName>
</protein>
<feature type="region of interest" description="Disordered" evidence="2">
    <location>
        <begin position="262"/>
        <end position="304"/>
    </location>
</feature>
<dbReference type="RefSeq" id="WP_372389727.1">
    <property type="nucleotide sequence ID" value="NZ_JBGNYA010000001.1"/>
</dbReference>
<name>A0ABD5MC04_9EURY</name>
<evidence type="ECO:0000313" key="3">
    <source>
        <dbReference type="EMBL" id="MFA1611440.1"/>
    </source>
</evidence>